<organism evidence="2 3">
    <name type="scientific">Companilactobacillus ginsenosidimutans</name>
    <dbReference type="NCBI Taxonomy" id="1007676"/>
    <lineage>
        <taxon>Bacteria</taxon>
        <taxon>Bacillati</taxon>
        <taxon>Bacillota</taxon>
        <taxon>Bacilli</taxon>
        <taxon>Lactobacillales</taxon>
        <taxon>Lactobacillaceae</taxon>
        <taxon>Companilactobacillus</taxon>
    </lineage>
</organism>
<name>A0A0H4R0V9_9LACO</name>
<gene>
    <name evidence="2" type="ORF">ABM34_07285</name>
</gene>
<protein>
    <submittedName>
        <fullName evidence="2">Uncharacterized protein</fullName>
    </submittedName>
</protein>
<keyword evidence="3" id="KW-1185">Reference proteome</keyword>
<sequence length="141" mass="16378">MKSVGNVLTILSTIFVPAFVVIFILGVPPIVQILIGAAYVYCLYKIIKQYMFSKILIWNGYCYWYLKSLLNTIDFKAVVYSLSIQDHVKLHERISSGEYEKVLDLIPEEQRLMIEQVQKDHFNQRIVKTCQGMGNFTHKRA</sequence>
<evidence type="ECO:0000313" key="2">
    <source>
        <dbReference type="EMBL" id="AKP67360.1"/>
    </source>
</evidence>
<dbReference type="OrthoDB" id="9854028at2"/>
<accession>A0A0H4R0V9</accession>
<keyword evidence="1" id="KW-0472">Membrane</keyword>
<evidence type="ECO:0000313" key="3">
    <source>
        <dbReference type="Proteomes" id="UP000036106"/>
    </source>
</evidence>
<keyword evidence="1" id="KW-1133">Transmembrane helix</keyword>
<feature type="transmembrane region" description="Helical" evidence="1">
    <location>
        <begin position="30"/>
        <end position="47"/>
    </location>
</feature>
<feature type="transmembrane region" description="Helical" evidence="1">
    <location>
        <begin position="7"/>
        <end position="24"/>
    </location>
</feature>
<reference evidence="3" key="1">
    <citation type="submission" date="2015-07" db="EMBL/GenBank/DDBJ databases">
        <title>Lactobacillus ginsenosidimutans/EMML 3141/ whole genome sequencing.</title>
        <authorList>
            <person name="Kim M.K."/>
            <person name="Im W.-T."/>
            <person name="Srinivasan S."/>
            <person name="Lee J.-J."/>
        </authorList>
    </citation>
    <scope>NUCLEOTIDE SEQUENCE [LARGE SCALE GENOMIC DNA]</scope>
    <source>
        <strain evidence="3">EMML 3041</strain>
    </source>
</reference>
<evidence type="ECO:0000256" key="1">
    <source>
        <dbReference type="SAM" id="Phobius"/>
    </source>
</evidence>
<dbReference type="EMBL" id="CP012034">
    <property type="protein sequence ID" value="AKP67360.1"/>
    <property type="molecule type" value="Genomic_DNA"/>
</dbReference>
<dbReference type="AlphaFoldDB" id="A0A0H4R0V9"/>
<dbReference type="KEGG" id="lgn:ABM34_07285"/>
<proteinExistence type="predicted"/>
<dbReference type="PATRIC" id="fig|1007676.4.peg.1462"/>
<dbReference type="RefSeq" id="WP_048704625.1">
    <property type="nucleotide sequence ID" value="NZ_CP012034.1"/>
</dbReference>
<keyword evidence="1" id="KW-0812">Transmembrane</keyword>
<dbReference type="Proteomes" id="UP000036106">
    <property type="component" value="Chromosome"/>
</dbReference>